<evidence type="ECO:0000313" key="3">
    <source>
        <dbReference type="Proteomes" id="UP000029736"/>
    </source>
</evidence>
<reference evidence="2 3" key="1">
    <citation type="journal article" date="2014" name="Int. J. Syst. Evol. Microbiol.">
        <title>Phaeodactylibacter xiamenensis gen. nov., sp. nov., a member of the family Saprospiraceae isolated from the marine alga Phaeodactylum tricornutum.</title>
        <authorList>
            <person name="Chen Z.Jr."/>
            <person name="Lei X."/>
            <person name="Lai Q."/>
            <person name="Li Y."/>
            <person name="Zhang B."/>
            <person name="Zhang J."/>
            <person name="Zhang H."/>
            <person name="Yang L."/>
            <person name="Zheng W."/>
            <person name="Tian Y."/>
            <person name="Yu Z."/>
            <person name="Xu H.Jr."/>
            <person name="Zheng T."/>
        </authorList>
    </citation>
    <scope>NUCLEOTIDE SEQUENCE [LARGE SCALE GENOMIC DNA]</scope>
    <source>
        <strain evidence="2 3">KD52</strain>
    </source>
</reference>
<organism evidence="2 3">
    <name type="scientific">Phaeodactylibacter xiamenensis</name>
    <dbReference type="NCBI Taxonomy" id="1524460"/>
    <lineage>
        <taxon>Bacteria</taxon>
        <taxon>Pseudomonadati</taxon>
        <taxon>Bacteroidota</taxon>
        <taxon>Saprospiria</taxon>
        <taxon>Saprospirales</taxon>
        <taxon>Haliscomenobacteraceae</taxon>
        <taxon>Phaeodactylibacter</taxon>
    </lineage>
</organism>
<dbReference type="Pfam" id="PF06452">
    <property type="entry name" value="CBM9_1"/>
    <property type="match status" value="1"/>
</dbReference>
<dbReference type="GO" id="GO:0016052">
    <property type="term" value="P:carbohydrate catabolic process"/>
    <property type="evidence" value="ECO:0007669"/>
    <property type="project" value="InterPro"/>
</dbReference>
<proteinExistence type="predicted"/>
<gene>
    <name evidence="2" type="ORF">IX84_28315</name>
</gene>
<feature type="domain" description="Carbohydrate-binding" evidence="1">
    <location>
        <begin position="27"/>
        <end position="178"/>
    </location>
</feature>
<dbReference type="Gene3D" id="2.60.40.1190">
    <property type="match status" value="1"/>
</dbReference>
<accession>A0A098RZ47</accession>
<dbReference type="EMBL" id="JPOS01000090">
    <property type="protein sequence ID" value="KGE85394.1"/>
    <property type="molecule type" value="Genomic_DNA"/>
</dbReference>
<dbReference type="Proteomes" id="UP000029736">
    <property type="component" value="Unassembled WGS sequence"/>
</dbReference>
<sequence length="343" mass="39870">MLAQQHELYQFSPRQYVCQYVESPLTIDGKLDEKAWKQAESTDKFMDIEGTIRPLPYYDTKAKMLWDSQYFYIAVELEEPHLWATYDQRDMVIFHENDFEVFIDPDGDTHHYYELEINALGTLWDLILTRPYRDGGQPVDAWDIKGLQSGVHLNGTLNNPDDEDEGWTVELAFPWSVLEELAPHPGPPNDQEIWRVNFSRVQWRTEAKDGQYVKEKDPATGQPYPEHNWVWSPQGAIAMHQPETWGLVQFSSTPAGKRARFNGQPNLEAIRWQLRQLYYKQHAWKEANGTFTDDPAQLGLEGEPIQVVAGADFFLATYELGDLKLRIREDGKLDHIQPKEDEE</sequence>
<dbReference type="InterPro" id="IPR010502">
    <property type="entry name" value="Carb-bd_dom_fam9"/>
</dbReference>
<dbReference type="GO" id="GO:0004553">
    <property type="term" value="F:hydrolase activity, hydrolyzing O-glycosyl compounds"/>
    <property type="evidence" value="ECO:0007669"/>
    <property type="project" value="InterPro"/>
</dbReference>
<dbReference type="PANTHER" id="PTHR35532">
    <property type="entry name" value="SIMILAR TO POLYHYDROXYALKANOATE DEPOLYMERASE"/>
    <property type="match status" value="1"/>
</dbReference>
<evidence type="ECO:0000259" key="1">
    <source>
        <dbReference type="Pfam" id="PF06452"/>
    </source>
</evidence>
<dbReference type="STRING" id="1524460.IX84_28315"/>
<dbReference type="PANTHER" id="PTHR35532:SF5">
    <property type="entry name" value="CARBOHYDRATE-BINDING DOMAIN-CONTAINING PROTEIN"/>
    <property type="match status" value="1"/>
</dbReference>
<comment type="caution">
    <text evidence="2">The sequence shown here is derived from an EMBL/GenBank/DDBJ whole genome shotgun (WGS) entry which is preliminary data.</text>
</comment>
<dbReference type="CDD" id="cd09620">
    <property type="entry name" value="CBM9_like_3"/>
    <property type="match status" value="1"/>
</dbReference>
<dbReference type="AlphaFoldDB" id="A0A098RZ47"/>
<dbReference type="SUPFAM" id="SSF49344">
    <property type="entry name" value="CBD9-like"/>
    <property type="match status" value="1"/>
</dbReference>
<keyword evidence="3" id="KW-1185">Reference proteome</keyword>
<dbReference type="GO" id="GO:0030246">
    <property type="term" value="F:carbohydrate binding"/>
    <property type="evidence" value="ECO:0007669"/>
    <property type="project" value="InterPro"/>
</dbReference>
<evidence type="ECO:0000313" key="2">
    <source>
        <dbReference type="EMBL" id="KGE85394.1"/>
    </source>
</evidence>
<name>A0A098RZ47_9BACT</name>
<protein>
    <recommendedName>
        <fullName evidence="1">Carbohydrate-binding domain-containing protein</fullName>
    </recommendedName>
</protein>